<evidence type="ECO:0000313" key="1">
    <source>
        <dbReference type="EMBL" id="WLQ66596.1"/>
    </source>
</evidence>
<dbReference type="Proteomes" id="UP001224433">
    <property type="component" value="Chromosome"/>
</dbReference>
<organism evidence="1 2">
    <name type="scientific">Streptomyces glycanivorans</name>
    <dbReference type="NCBI Taxonomy" id="3033808"/>
    <lineage>
        <taxon>Bacteria</taxon>
        <taxon>Bacillati</taxon>
        <taxon>Actinomycetota</taxon>
        <taxon>Actinomycetes</taxon>
        <taxon>Kitasatosporales</taxon>
        <taxon>Streptomycetaceae</taxon>
        <taxon>Streptomyces</taxon>
    </lineage>
</organism>
<gene>
    <name evidence="1" type="ORF">P8A20_24820</name>
</gene>
<accession>A0ABY9JIU2</accession>
<protein>
    <submittedName>
        <fullName evidence="1">Uncharacterized protein</fullName>
    </submittedName>
</protein>
<dbReference type="RefSeq" id="WP_181396811.1">
    <property type="nucleotide sequence ID" value="NZ_CP120983.1"/>
</dbReference>
<keyword evidence="2" id="KW-1185">Reference proteome</keyword>
<dbReference type="EMBL" id="CP120983">
    <property type="protein sequence ID" value="WLQ66596.1"/>
    <property type="molecule type" value="Genomic_DNA"/>
</dbReference>
<proteinExistence type="predicted"/>
<reference evidence="1 2" key="1">
    <citation type="submission" date="2023-03" db="EMBL/GenBank/DDBJ databases">
        <title>Isolation and description of six Streptomyces strains from soil environments, able to metabolize different microbial glucans.</title>
        <authorList>
            <person name="Widen T."/>
            <person name="Larsbrink J."/>
        </authorList>
    </citation>
    <scope>NUCLEOTIDE SEQUENCE [LARGE SCALE GENOMIC DNA]</scope>
    <source>
        <strain evidence="1 2">Alt3</strain>
    </source>
</reference>
<name>A0ABY9JIU2_9ACTN</name>
<evidence type="ECO:0000313" key="2">
    <source>
        <dbReference type="Proteomes" id="UP001224433"/>
    </source>
</evidence>
<sequence>MPENACAVRPQAATAGEPSPQTCIQVARQAAILAVTAADDAMTAADDAMTAVCHS</sequence>